<keyword evidence="14" id="KW-1185">Reference proteome</keyword>
<protein>
    <submittedName>
        <fullName evidence="13">Porin</fullName>
    </submittedName>
</protein>
<feature type="domain" description="Porin" evidence="12">
    <location>
        <begin position="20"/>
        <end position="331"/>
    </location>
</feature>
<keyword evidence="3" id="KW-0813">Transport</keyword>
<gene>
    <name evidence="13" type="ORF">J2X05_003201</name>
</gene>
<evidence type="ECO:0000256" key="11">
    <source>
        <dbReference type="SAM" id="SignalP"/>
    </source>
</evidence>
<dbReference type="InterPro" id="IPR023614">
    <property type="entry name" value="Porin_dom_sf"/>
</dbReference>
<proteinExistence type="predicted"/>
<evidence type="ECO:0000256" key="2">
    <source>
        <dbReference type="ARBA" id="ARBA00011233"/>
    </source>
</evidence>
<dbReference type="InterPro" id="IPR050298">
    <property type="entry name" value="Gram-neg_bact_OMP"/>
</dbReference>
<feature type="chain" id="PRO_5046628681" evidence="11">
    <location>
        <begin position="31"/>
        <end position="350"/>
    </location>
</feature>
<evidence type="ECO:0000256" key="8">
    <source>
        <dbReference type="ARBA" id="ARBA00023114"/>
    </source>
</evidence>
<evidence type="ECO:0000256" key="7">
    <source>
        <dbReference type="ARBA" id="ARBA00023065"/>
    </source>
</evidence>
<comment type="subunit">
    <text evidence="2">Homotrimer.</text>
</comment>
<dbReference type="PANTHER" id="PTHR34501">
    <property type="entry name" value="PROTEIN YDDL-RELATED"/>
    <property type="match status" value="1"/>
</dbReference>
<accession>A0ABU1V137</accession>
<evidence type="ECO:0000256" key="10">
    <source>
        <dbReference type="ARBA" id="ARBA00023237"/>
    </source>
</evidence>
<dbReference type="Pfam" id="PF13609">
    <property type="entry name" value="Porin_4"/>
    <property type="match status" value="1"/>
</dbReference>
<keyword evidence="4" id="KW-1134">Transmembrane beta strand</keyword>
<keyword evidence="10" id="KW-0998">Cell outer membrane</keyword>
<keyword evidence="6 11" id="KW-0732">Signal</keyword>
<evidence type="ECO:0000256" key="3">
    <source>
        <dbReference type="ARBA" id="ARBA00022448"/>
    </source>
</evidence>
<keyword evidence="7" id="KW-0406">Ion transport</keyword>
<keyword evidence="8" id="KW-0626">Porin</keyword>
<evidence type="ECO:0000259" key="12">
    <source>
        <dbReference type="Pfam" id="PF13609"/>
    </source>
</evidence>
<evidence type="ECO:0000256" key="1">
    <source>
        <dbReference type="ARBA" id="ARBA00004571"/>
    </source>
</evidence>
<reference evidence="13 14" key="1">
    <citation type="submission" date="2023-07" db="EMBL/GenBank/DDBJ databases">
        <title>Sorghum-associated microbial communities from plants grown in Nebraska, USA.</title>
        <authorList>
            <person name="Schachtman D."/>
        </authorList>
    </citation>
    <scope>NUCLEOTIDE SEQUENCE [LARGE SCALE GENOMIC DNA]</scope>
    <source>
        <strain evidence="13 14">BE190</strain>
    </source>
</reference>
<dbReference type="Proteomes" id="UP001253595">
    <property type="component" value="Unassembled WGS sequence"/>
</dbReference>
<feature type="signal peptide" evidence="11">
    <location>
        <begin position="1"/>
        <end position="30"/>
    </location>
</feature>
<evidence type="ECO:0000256" key="6">
    <source>
        <dbReference type="ARBA" id="ARBA00022729"/>
    </source>
</evidence>
<keyword evidence="9" id="KW-0472">Membrane</keyword>
<evidence type="ECO:0000313" key="14">
    <source>
        <dbReference type="Proteomes" id="UP001253595"/>
    </source>
</evidence>
<dbReference type="InterPro" id="IPR033900">
    <property type="entry name" value="Gram_neg_porin_domain"/>
</dbReference>
<evidence type="ECO:0000256" key="4">
    <source>
        <dbReference type="ARBA" id="ARBA00022452"/>
    </source>
</evidence>
<dbReference type="Gene3D" id="2.40.160.10">
    <property type="entry name" value="Porin"/>
    <property type="match status" value="1"/>
</dbReference>
<dbReference type="EMBL" id="JAVDVX010000006">
    <property type="protein sequence ID" value="MDR7091166.1"/>
    <property type="molecule type" value="Genomic_DNA"/>
</dbReference>
<name>A0ABU1V137_9GAMM</name>
<comment type="subcellular location">
    <subcellularLocation>
        <location evidence="1">Cell outer membrane</location>
        <topology evidence="1">Multi-pass membrane protein</topology>
    </subcellularLocation>
</comment>
<dbReference type="CDD" id="cd00342">
    <property type="entry name" value="gram_neg_porins"/>
    <property type="match status" value="1"/>
</dbReference>
<sequence length="350" mass="36960">MRIAPTISARTLLTSTSGLALLLLASTAIAQSSVVFKGELDVYASDYEPAGDDDAESTQGIQSNGMTTSWLGAHGKHELGNGLTAIAAVEMFFQPDSAEQGRFANDIFFARSAYVGLAGDFGEVKMGRTTSLYFLSTILFNPFGDSFAFSPMILMGYGGGGLYGDTGWSDSVVYSLPKMGNFTTSVAYAFGEEEGDTSTNKIAANAFYTSGNLGLTAAVQKVSGTQPGATSLPMDDSQTAAIAGLSYAIGKSTVYAQYQLLRDELATGDIDRDTLVLSASIAAGPGSVYLSYGLTETSTAADDYDRNIYTLVYNLPLTSQFDIYSAYTSDDPDLAEQTGHTLGVGARFRF</sequence>
<keyword evidence="5" id="KW-0812">Transmembrane</keyword>
<evidence type="ECO:0000256" key="9">
    <source>
        <dbReference type="ARBA" id="ARBA00023136"/>
    </source>
</evidence>
<organism evidence="13 14">
    <name type="scientific">Cellvibrio fibrivorans</name>
    <dbReference type="NCBI Taxonomy" id="126350"/>
    <lineage>
        <taxon>Bacteria</taxon>
        <taxon>Pseudomonadati</taxon>
        <taxon>Pseudomonadota</taxon>
        <taxon>Gammaproteobacteria</taxon>
        <taxon>Cellvibrionales</taxon>
        <taxon>Cellvibrionaceae</taxon>
        <taxon>Cellvibrio</taxon>
    </lineage>
</organism>
<evidence type="ECO:0000256" key="5">
    <source>
        <dbReference type="ARBA" id="ARBA00022692"/>
    </source>
</evidence>
<dbReference type="PANTHER" id="PTHR34501:SF9">
    <property type="entry name" value="MAJOR OUTER MEMBRANE PROTEIN P.IA"/>
    <property type="match status" value="1"/>
</dbReference>
<evidence type="ECO:0000313" key="13">
    <source>
        <dbReference type="EMBL" id="MDR7091166.1"/>
    </source>
</evidence>
<dbReference type="SUPFAM" id="SSF56935">
    <property type="entry name" value="Porins"/>
    <property type="match status" value="1"/>
</dbReference>
<comment type="caution">
    <text evidence="13">The sequence shown here is derived from an EMBL/GenBank/DDBJ whole genome shotgun (WGS) entry which is preliminary data.</text>
</comment>
<dbReference type="RefSeq" id="WP_310074142.1">
    <property type="nucleotide sequence ID" value="NZ_JAVDVX010000006.1"/>
</dbReference>